<evidence type="ECO:0000313" key="7">
    <source>
        <dbReference type="Proteomes" id="UP000721415"/>
    </source>
</evidence>
<keyword evidence="2" id="KW-0813">Transport</keyword>
<comment type="caution">
    <text evidence="6">The sequence shown here is derived from an EMBL/GenBank/DDBJ whole genome shotgun (WGS) entry which is preliminary data.</text>
</comment>
<keyword evidence="7" id="KW-1185">Reference proteome</keyword>
<dbReference type="InterPro" id="IPR003439">
    <property type="entry name" value="ABC_transporter-like_ATP-bd"/>
</dbReference>
<dbReference type="InterPro" id="IPR027417">
    <property type="entry name" value="P-loop_NTPase"/>
</dbReference>
<organism evidence="6 7">
    <name type="scientific">Facklamia lactis</name>
    <dbReference type="NCBI Taxonomy" id="2749967"/>
    <lineage>
        <taxon>Bacteria</taxon>
        <taxon>Bacillati</taxon>
        <taxon>Bacillota</taxon>
        <taxon>Bacilli</taxon>
        <taxon>Lactobacillales</taxon>
        <taxon>Aerococcaceae</taxon>
        <taxon>Facklamia</taxon>
    </lineage>
</organism>
<sequence>METVLQINNLTKRYNHNYALKDVSLTLKKGDIYGLIGKNGAGKTTLIKLITQLIHPSTGNIQLFGSQNQKELTQALKFTGSVIETPAAYDHLSAADNLNYYCQLRGIVHPKQCIKETLELVNLSNTQNKKFKDFSLGMKQKLGIAIAILSKPDLLILDEPINGLDPLAIVEFRRLIKRLQEEQGMTIIISSHILSELYQVANRFGILDQGQLIREISKQEFEHLSQDFIVLETPNIEKASHIIQDKMNLKIKVIHQNLLHIFGQSHQVSQIIHYLVKNHIEINGIHYSKQNLEDYFTDLINTPEEGQND</sequence>
<dbReference type="SMART" id="SM00382">
    <property type="entry name" value="AAA"/>
    <property type="match status" value="1"/>
</dbReference>
<comment type="similarity">
    <text evidence="1">Belongs to the ABC transporter superfamily.</text>
</comment>
<proteinExistence type="inferred from homology"/>
<dbReference type="Proteomes" id="UP000721415">
    <property type="component" value="Unassembled WGS sequence"/>
</dbReference>
<evidence type="ECO:0000313" key="6">
    <source>
        <dbReference type="EMBL" id="MBG9986146.1"/>
    </source>
</evidence>
<evidence type="ECO:0000256" key="3">
    <source>
        <dbReference type="ARBA" id="ARBA00022741"/>
    </source>
</evidence>
<evidence type="ECO:0000256" key="4">
    <source>
        <dbReference type="ARBA" id="ARBA00022840"/>
    </source>
</evidence>
<dbReference type="Pfam" id="PF00005">
    <property type="entry name" value="ABC_tran"/>
    <property type="match status" value="1"/>
</dbReference>
<dbReference type="Gene3D" id="3.40.50.300">
    <property type="entry name" value="P-loop containing nucleotide triphosphate hydrolases"/>
    <property type="match status" value="1"/>
</dbReference>
<dbReference type="RefSeq" id="WP_197115062.1">
    <property type="nucleotide sequence ID" value="NZ_JACBXQ010000002.1"/>
</dbReference>
<gene>
    <name evidence="6" type="ORF">HZY91_04465</name>
</gene>
<protein>
    <submittedName>
        <fullName evidence="6">ABC transporter ATP-binding protein</fullName>
    </submittedName>
</protein>
<dbReference type="InterPro" id="IPR017871">
    <property type="entry name" value="ABC_transporter-like_CS"/>
</dbReference>
<reference evidence="6 7" key="1">
    <citation type="submission" date="2020-07" db="EMBL/GenBank/DDBJ databases">
        <title>Facklamia lactis sp. nov., isolated from raw milk.</title>
        <authorList>
            <person name="Doll E.V."/>
            <person name="Huptas C."/>
            <person name="Staib L."/>
            <person name="Wenning M."/>
            <person name="Scherer S."/>
        </authorList>
    </citation>
    <scope>NUCLEOTIDE SEQUENCE [LARGE SCALE GENOMIC DNA]</scope>
    <source>
        <strain evidence="6 7">DSM 111018</strain>
    </source>
</reference>
<dbReference type="EMBL" id="JACBXQ010000002">
    <property type="protein sequence ID" value="MBG9986146.1"/>
    <property type="molecule type" value="Genomic_DNA"/>
</dbReference>
<dbReference type="PANTHER" id="PTHR43335:SF8">
    <property type="entry name" value="ABC TRANSPORTER, ATP-BINDING PROTEIN"/>
    <property type="match status" value="1"/>
</dbReference>
<evidence type="ECO:0000259" key="5">
    <source>
        <dbReference type="PROSITE" id="PS50893"/>
    </source>
</evidence>
<dbReference type="PROSITE" id="PS00211">
    <property type="entry name" value="ABC_TRANSPORTER_1"/>
    <property type="match status" value="1"/>
</dbReference>
<dbReference type="SUPFAM" id="SSF52540">
    <property type="entry name" value="P-loop containing nucleoside triphosphate hydrolases"/>
    <property type="match status" value="1"/>
</dbReference>
<evidence type="ECO:0000256" key="2">
    <source>
        <dbReference type="ARBA" id="ARBA00022448"/>
    </source>
</evidence>
<evidence type="ECO:0000256" key="1">
    <source>
        <dbReference type="ARBA" id="ARBA00005417"/>
    </source>
</evidence>
<dbReference type="GO" id="GO:0005524">
    <property type="term" value="F:ATP binding"/>
    <property type="evidence" value="ECO:0007669"/>
    <property type="project" value="UniProtKB-KW"/>
</dbReference>
<keyword evidence="4 6" id="KW-0067">ATP-binding</keyword>
<dbReference type="InterPro" id="IPR003593">
    <property type="entry name" value="AAA+_ATPase"/>
</dbReference>
<keyword evidence="3" id="KW-0547">Nucleotide-binding</keyword>
<name>A0ABS0LS37_9LACT</name>
<accession>A0ABS0LS37</accession>
<dbReference type="PANTHER" id="PTHR43335">
    <property type="entry name" value="ABC TRANSPORTER, ATP-BINDING PROTEIN"/>
    <property type="match status" value="1"/>
</dbReference>
<dbReference type="PROSITE" id="PS50893">
    <property type="entry name" value="ABC_TRANSPORTER_2"/>
    <property type="match status" value="1"/>
</dbReference>
<feature type="domain" description="ABC transporter" evidence="5">
    <location>
        <begin position="5"/>
        <end position="234"/>
    </location>
</feature>